<dbReference type="PROSITE" id="PS51318">
    <property type="entry name" value="TAT"/>
    <property type="match status" value="1"/>
</dbReference>
<dbReference type="Pfam" id="PF05270">
    <property type="entry name" value="AbfB"/>
    <property type="match status" value="1"/>
</dbReference>
<comment type="caution">
    <text evidence="3">The sequence shown here is derived from an EMBL/GenBank/DDBJ whole genome shotgun (WGS) entry which is preliminary data.</text>
</comment>
<feature type="chain" id="PRO_5002032883" evidence="1">
    <location>
        <begin position="35"/>
        <end position="466"/>
    </location>
</feature>
<keyword evidence="4" id="KW-1185">Reference proteome</keyword>
<dbReference type="STRING" id="1869.MB27_21855"/>
<dbReference type="GO" id="GO:0046373">
    <property type="term" value="P:L-arabinose metabolic process"/>
    <property type="evidence" value="ECO:0007669"/>
    <property type="project" value="InterPro"/>
</dbReference>
<dbReference type="InterPro" id="IPR007934">
    <property type="entry name" value="AbfB_ABD"/>
</dbReference>
<dbReference type="InterPro" id="IPR006311">
    <property type="entry name" value="TAT_signal"/>
</dbReference>
<feature type="domain" description="Alpha-L-arabinofuranosidase B arabinose-binding" evidence="2">
    <location>
        <begin position="331"/>
        <end position="464"/>
    </location>
</feature>
<dbReference type="AlphaFoldDB" id="A0A0A6UKP0"/>
<dbReference type="InterPro" id="IPR036195">
    <property type="entry name" value="AbfB_ABD_sf"/>
</dbReference>
<reference evidence="3 4" key="1">
    <citation type="submission" date="2014-10" db="EMBL/GenBank/DDBJ databases">
        <title>Draft genome sequence of Actinoplanes utahensis NRRL 12052.</title>
        <authorList>
            <person name="Velasco-Bucheli B."/>
            <person name="del Cerro C."/>
            <person name="Hormigo D."/>
            <person name="Garcia J.L."/>
            <person name="Acebal C."/>
            <person name="Arroyo M."/>
            <person name="de la Mata I."/>
        </authorList>
    </citation>
    <scope>NUCLEOTIDE SEQUENCE [LARGE SCALE GENOMIC DNA]</scope>
    <source>
        <strain evidence="3 4">NRRL 12052</strain>
    </source>
</reference>
<accession>A0A0A6UKP0</accession>
<dbReference type="Gene3D" id="2.80.10.50">
    <property type="match status" value="1"/>
</dbReference>
<protein>
    <submittedName>
        <fullName evidence="3">Alpha-L-arabinofuranosidase</fullName>
    </submittedName>
</protein>
<dbReference type="eggNOG" id="COG1621">
    <property type="taxonomic scope" value="Bacteria"/>
</dbReference>
<evidence type="ECO:0000313" key="3">
    <source>
        <dbReference type="EMBL" id="KHD75653.1"/>
    </source>
</evidence>
<dbReference type="InterPro" id="IPR050727">
    <property type="entry name" value="GH43_arabinanases"/>
</dbReference>
<name>A0A0A6UKP0_ACTUT</name>
<dbReference type="InterPro" id="IPR023296">
    <property type="entry name" value="Glyco_hydro_beta-prop_sf"/>
</dbReference>
<dbReference type="SUPFAM" id="SSF110221">
    <property type="entry name" value="AbfB domain"/>
    <property type="match status" value="1"/>
</dbReference>
<dbReference type="Proteomes" id="UP000054537">
    <property type="component" value="Unassembled WGS sequence"/>
</dbReference>
<proteinExistence type="predicted"/>
<dbReference type="EMBL" id="JRTT01000025">
    <property type="protein sequence ID" value="KHD75653.1"/>
    <property type="molecule type" value="Genomic_DNA"/>
</dbReference>
<feature type="signal peptide" evidence="1">
    <location>
        <begin position="1"/>
        <end position="34"/>
    </location>
</feature>
<dbReference type="OrthoDB" id="9758923at2"/>
<dbReference type="SUPFAM" id="SSF75005">
    <property type="entry name" value="Arabinanase/levansucrase/invertase"/>
    <property type="match status" value="1"/>
</dbReference>
<dbReference type="PANTHER" id="PTHR43301">
    <property type="entry name" value="ARABINAN ENDO-1,5-ALPHA-L-ARABINOSIDASE"/>
    <property type="match status" value="1"/>
</dbReference>
<dbReference type="GO" id="GO:0046556">
    <property type="term" value="F:alpha-L-arabinofuranosidase activity"/>
    <property type="evidence" value="ECO:0007669"/>
    <property type="project" value="InterPro"/>
</dbReference>
<dbReference type="CDD" id="cd23399">
    <property type="entry name" value="beta-trefoil_ABD_ABFB"/>
    <property type="match status" value="1"/>
</dbReference>
<dbReference type="PANTHER" id="PTHR43301:SF3">
    <property type="entry name" value="ARABINAN ENDO-1,5-ALPHA-L-ARABINOSIDASE A-RELATED"/>
    <property type="match status" value="1"/>
</dbReference>
<evidence type="ECO:0000313" key="4">
    <source>
        <dbReference type="Proteomes" id="UP000054537"/>
    </source>
</evidence>
<gene>
    <name evidence="3" type="ORF">MB27_21855</name>
</gene>
<dbReference type="Gene3D" id="2.115.10.20">
    <property type="entry name" value="Glycosyl hydrolase domain, family 43"/>
    <property type="match status" value="1"/>
</dbReference>
<keyword evidence="1" id="KW-0732">Signal</keyword>
<evidence type="ECO:0000256" key="1">
    <source>
        <dbReference type="SAM" id="SignalP"/>
    </source>
</evidence>
<evidence type="ECO:0000259" key="2">
    <source>
        <dbReference type="Pfam" id="PF05270"/>
    </source>
</evidence>
<dbReference type="CDD" id="cd08983">
    <property type="entry name" value="GH43_Bt3655-like"/>
    <property type="match status" value="1"/>
</dbReference>
<organism evidence="3 4">
    <name type="scientific">Actinoplanes utahensis</name>
    <dbReference type="NCBI Taxonomy" id="1869"/>
    <lineage>
        <taxon>Bacteria</taxon>
        <taxon>Bacillati</taxon>
        <taxon>Actinomycetota</taxon>
        <taxon>Actinomycetes</taxon>
        <taxon>Micromonosporales</taxon>
        <taxon>Micromonosporaceae</taxon>
        <taxon>Actinoplanes</taxon>
    </lineage>
</organism>
<sequence>MRSGTVNLSRRTLLASGAAAAGATLLGPAGPAHAATYSGYVMGYFTESPSKLADDYGLHLAVSSNGLDWTPLNQNNPVVTPTAGTRGLRDPFIMRKQDGAFVVLATDLTGTDFTQPNQYIHCWDSADLRSFTGYRRLRMHTMNTHTWAPEAFWDAARGQYGIIYSANSGGRDAFHVNYTGDFRTVGSAQLFFDPGFDVLDATMHIHDGVNYLYYKSFADGRLYGARSSTLNPRGFDRGTYTSGVVNGGIEAPIVVKANDRNEWYLYGDSFSPNNGELYVWRSGDIGANSWSPLTKAQYHQPLNAKHPTICPITATEHANLLSRWGAPAWNRITSYNYPDHLIRHANYAARIDAYPFDPYADSQWRLVPGLADSSGVSFQPVDVANHYLRHSGYHLVLVANDGTSTFAGDATFHRTAGLADSGWTSFRSHNLPTHYIRHSGYVLRIDPLSGTSAAADRQDATFRIGY</sequence>